<reference evidence="2" key="1">
    <citation type="submission" date="2013-09" db="EMBL/GenBank/DDBJ databases">
        <title>Corchorus olitorius genome sequencing.</title>
        <authorList>
            <person name="Alam M."/>
            <person name="Haque M.S."/>
            <person name="Islam M.S."/>
            <person name="Emdad E.M."/>
            <person name="Islam M.M."/>
            <person name="Ahmed B."/>
            <person name="Halim A."/>
            <person name="Hossen Q.M.M."/>
            <person name="Hossain M.Z."/>
            <person name="Ahmed R."/>
            <person name="Khan M.M."/>
            <person name="Islam R."/>
            <person name="Rashid M.M."/>
            <person name="Khan S.A."/>
            <person name="Rahman M.S."/>
            <person name="Alam M."/>
            <person name="Yahiya A.S."/>
            <person name="Khan M.S."/>
            <person name="Azam M.S."/>
            <person name="Haque T."/>
            <person name="Lashkar M.Z.H."/>
            <person name="Akhand A.I."/>
            <person name="Morshed G."/>
            <person name="Roy S."/>
            <person name="Uddin K.S."/>
            <person name="Rabeya T."/>
            <person name="Hossain A.S."/>
            <person name="Chowdhury A."/>
            <person name="Snigdha A.R."/>
            <person name="Mortoza M.S."/>
            <person name="Matin S.A."/>
            <person name="Hoque S.M.E."/>
            <person name="Islam M.K."/>
            <person name="Roy D.K."/>
            <person name="Haider R."/>
            <person name="Moosa M.M."/>
            <person name="Elias S.M."/>
            <person name="Hasan A.M."/>
            <person name="Jahan S."/>
            <person name="Shafiuddin M."/>
            <person name="Mahmood N."/>
            <person name="Shommy N.S."/>
        </authorList>
    </citation>
    <scope>NUCLEOTIDE SEQUENCE [LARGE SCALE GENOMIC DNA]</scope>
    <source>
        <strain evidence="2">cv. O-4</strain>
    </source>
</reference>
<dbReference type="Gene3D" id="1.10.600.10">
    <property type="entry name" value="Farnesyl Diphosphate Synthase"/>
    <property type="match status" value="1"/>
</dbReference>
<dbReference type="SUPFAM" id="SSF48576">
    <property type="entry name" value="Terpenoid synthases"/>
    <property type="match status" value="1"/>
</dbReference>
<keyword evidence="2" id="KW-1185">Reference proteome</keyword>
<dbReference type="AlphaFoldDB" id="A0A1R3J2U9"/>
<proteinExistence type="predicted"/>
<sequence>MKQFGVSRKEAIEAFREMIEDTWKDLNEGCMRPTPVPLQILRVIVDSFGFLDVAYKYNDEYTKQENSFKRYVKQLLIEPIPIQE</sequence>
<gene>
    <name evidence="1" type="ORF">COLO4_19908</name>
</gene>
<accession>A0A1R3J2U9</accession>
<dbReference type="OrthoDB" id="908286at2759"/>
<comment type="caution">
    <text evidence="1">The sequence shown here is derived from an EMBL/GenBank/DDBJ whole genome shotgun (WGS) entry which is preliminary data.</text>
</comment>
<dbReference type="STRING" id="93759.A0A1R3J2U9"/>
<dbReference type="EMBL" id="AWUE01016893">
    <property type="protein sequence ID" value="OMO89157.1"/>
    <property type="molecule type" value="Genomic_DNA"/>
</dbReference>
<name>A0A1R3J2U9_9ROSI</name>
<dbReference type="InterPro" id="IPR008949">
    <property type="entry name" value="Isoprenoid_synthase_dom_sf"/>
</dbReference>
<evidence type="ECO:0000313" key="2">
    <source>
        <dbReference type="Proteomes" id="UP000187203"/>
    </source>
</evidence>
<dbReference type="Proteomes" id="UP000187203">
    <property type="component" value="Unassembled WGS sequence"/>
</dbReference>
<protein>
    <submittedName>
        <fullName evidence="1">Terpenoid synthase</fullName>
    </submittedName>
</protein>
<evidence type="ECO:0000313" key="1">
    <source>
        <dbReference type="EMBL" id="OMO89157.1"/>
    </source>
</evidence>
<organism evidence="1 2">
    <name type="scientific">Corchorus olitorius</name>
    <dbReference type="NCBI Taxonomy" id="93759"/>
    <lineage>
        <taxon>Eukaryota</taxon>
        <taxon>Viridiplantae</taxon>
        <taxon>Streptophyta</taxon>
        <taxon>Embryophyta</taxon>
        <taxon>Tracheophyta</taxon>
        <taxon>Spermatophyta</taxon>
        <taxon>Magnoliopsida</taxon>
        <taxon>eudicotyledons</taxon>
        <taxon>Gunneridae</taxon>
        <taxon>Pentapetalae</taxon>
        <taxon>rosids</taxon>
        <taxon>malvids</taxon>
        <taxon>Malvales</taxon>
        <taxon>Malvaceae</taxon>
        <taxon>Grewioideae</taxon>
        <taxon>Apeibeae</taxon>
        <taxon>Corchorus</taxon>
    </lineage>
</organism>